<dbReference type="InterPro" id="IPR019734">
    <property type="entry name" value="TPR_rpt"/>
</dbReference>
<organism evidence="8 9">
    <name type="scientific">Marinobacter mobilis</name>
    <dbReference type="NCBI Taxonomy" id="488533"/>
    <lineage>
        <taxon>Bacteria</taxon>
        <taxon>Pseudomonadati</taxon>
        <taxon>Pseudomonadota</taxon>
        <taxon>Gammaproteobacteria</taxon>
        <taxon>Pseudomonadales</taxon>
        <taxon>Marinobacteraceae</taxon>
        <taxon>Marinobacter</taxon>
    </lineage>
</organism>
<evidence type="ECO:0000256" key="2">
    <source>
        <dbReference type="ARBA" id="ARBA00022670"/>
    </source>
</evidence>
<dbReference type="GO" id="GO:0016020">
    <property type="term" value="C:membrane"/>
    <property type="evidence" value="ECO:0007669"/>
    <property type="project" value="TreeGrafter"/>
</dbReference>
<dbReference type="SMART" id="SM00028">
    <property type="entry name" value="TPR"/>
    <property type="match status" value="3"/>
</dbReference>
<proteinExistence type="predicted"/>
<dbReference type="Gene3D" id="1.25.40.10">
    <property type="entry name" value="Tetratricopeptide repeat domain"/>
    <property type="match status" value="1"/>
</dbReference>
<accession>A0A1H2ZC05</accession>
<keyword evidence="6" id="KW-0482">Metalloprotease</keyword>
<dbReference type="OrthoDB" id="9810445at2"/>
<dbReference type="GO" id="GO:0046872">
    <property type="term" value="F:metal ion binding"/>
    <property type="evidence" value="ECO:0007669"/>
    <property type="project" value="UniProtKB-KW"/>
</dbReference>
<evidence type="ECO:0000259" key="7">
    <source>
        <dbReference type="Pfam" id="PF01435"/>
    </source>
</evidence>
<dbReference type="InterPro" id="IPR011990">
    <property type="entry name" value="TPR-like_helical_dom_sf"/>
</dbReference>
<keyword evidence="9" id="KW-1185">Reference proteome</keyword>
<reference evidence="8 9" key="1">
    <citation type="submission" date="2016-10" db="EMBL/GenBank/DDBJ databases">
        <authorList>
            <person name="de Groot N.N."/>
        </authorList>
    </citation>
    <scope>NUCLEOTIDE SEQUENCE [LARGE SCALE GENOMIC DNA]</scope>
    <source>
        <strain evidence="8 9">CGMCC 1.7059</strain>
    </source>
</reference>
<feature type="domain" description="Peptidase M48" evidence="7">
    <location>
        <begin position="86"/>
        <end position="262"/>
    </location>
</feature>
<name>A0A1H2ZC05_9GAMM</name>
<evidence type="ECO:0000256" key="6">
    <source>
        <dbReference type="ARBA" id="ARBA00023049"/>
    </source>
</evidence>
<evidence type="ECO:0000256" key="4">
    <source>
        <dbReference type="ARBA" id="ARBA00022801"/>
    </source>
</evidence>
<evidence type="ECO:0000256" key="3">
    <source>
        <dbReference type="ARBA" id="ARBA00022723"/>
    </source>
</evidence>
<gene>
    <name evidence="8" type="ORF">SAMN04487960_106253</name>
</gene>
<dbReference type="SUPFAM" id="SSF48452">
    <property type="entry name" value="TPR-like"/>
    <property type="match status" value="1"/>
</dbReference>
<dbReference type="Proteomes" id="UP000199675">
    <property type="component" value="Unassembled WGS sequence"/>
</dbReference>
<dbReference type="Gene3D" id="3.30.2010.10">
    <property type="entry name" value="Metalloproteases ('zincins'), catalytic domain"/>
    <property type="match status" value="1"/>
</dbReference>
<dbReference type="AlphaFoldDB" id="A0A1H2ZC05"/>
<dbReference type="PANTHER" id="PTHR22726:SF1">
    <property type="entry name" value="METALLOENDOPEPTIDASE OMA1, MITOCHONDRIAL"/>
    <property type="match status" value="1"/>
</dbReference>
<dbReference type="PANTHER" id="PTHR22726">
    <property type="entry name" value="METALLOENDOPEPTIDASE OMA1"/>
    <property type="match status" value="1"/>
</dbReference>
<dbReference type="Pfam" id="PF13432">
    <property type="entry name" value="TPR_16"/>
    <property type="match status" value="2"/>
</dbReference>
<keyword evidence="4" id="KW-0378">Hydrolase</keyword>
<dbReference type="Pfam" id="PF01435">
    <property type="entry name" value="Peptidase_M48"/>
    <property type="match status" value="1"/>
</dbReference>
<evidence type="ECO:0000313" key="9">
    <source>
        <dbReference type="Proteomes" id="UP000199675"/>
    </source>
</evidence>
<dbReference type="InterPro" id="IPR001915">
    <property type="entry name" value="Peptidase_M48"/>
</dbReference>
<dbReference type="InterPro" id="IPR051156">
    <property type="entry name" value="Mito/Outer_Membr_Metalloprot"/>
</dbReference>
<dbReference type="EMBL" id="FNNE01000006">
    <property type="protein sequence ID" value="SDX14508.1"/>
    <property type="molecule type" value="Genomic_DNA"/>
</dbReference>
<keyword evidence="3" id="KW-0479">Metal-binding</keyword>
<keyword evidence="2 8" id="KW-0645">Protease</keyword>
<keyword evidence="5" id="KW-0862">Zinc</keyword>
<dbReference type="GO" id="GO:0004222">
    <property type="term" value="F:metalloendopeptidase activity"/>
    <property type="evidence" value="ECO:0007669"/>
    <property type="project" value="InterPro"/>
</dbReference>
<comment type="cofactor">
    <cofactor evidence="1">
        <name>Zn(2+)</name>
        <dbReference type="ChEBI" id="CHEBI:29105"/>
    </cofactor>
</comment>
<protein>
    <submittedName>
        <fullName evidence="8">Putative Zn-dependent protease, contains TPR repeats</fullName>
    </submittedName>
</protein>
<dbReference type="STRING" id="488533.SAMN04487960_106253"/>
<dbReference type="GO" id="GO:0051603">
    <property type="term" value="P:proteolysis involved in protein catabolic process"/>
    <property type="evidence" value="ECO:0007669"/>
    <property type="project" value="TreeGrafter"/>
</dbReference>
<evidence type="ECO:0000256" key="5">
    <source>
        <dbReference type="ARBA" id="ARBA00022833"/>
    </source>
</evidence>
<evidence type="ECO:0000313" key="8">
    <source>
        <dbReference type="EMBL" id="SDX14508.1"/>
    </source>
</evidence>
<evidence type="ECO:0000256" key="1">
    <source>
        <dbReference type="ARBA" id="ARBA00001947"/>
    </source>
</evidence>
<sequence>MQVIHITTQEEHVRETGVTNRNIRHWLAIALTATLSTGCAVNPVTGESELSLIPQSQELAMGAEQYIPTQQTQGGQFYLDPELTFYVREVGNKLAAVSDRPDLPYEFVVLNSSVPNAWALPGGKIAINRGLLTQLDDEAQLASVIGHEIVHAAARHSVQRMQTGMILNAGMAGLGMAMGDSGLANVVMGSANIGSQLALAQYGQGDELESDYYGIHYMVKAGYDPMAAVELQQLFVDMSQGQSADYLSSLFATHPPSQKRVDRNLALTRELGVGGYRGRDEYQRRMAFLKTRQPAYDAYDEAVSLIRQEDFEGALNKVASAIRIEPDEAMFHALRGQLLEHRGDVTAAAGAYDKAVSLYPEMFSYRLRRGLNAFARNRYQQAREDITEANRVVPTAIGFLRLGDIAVAENRRDEAVRYYQTAAEAGGEVGEEARRKLAKLAQG</sequence>